<reference evidence="1 2" key="1">
    <citation type="journal article" date="2021" name="Nat. Plants">
        <title>The Taxus genome provides insights into paclitaxel biosynthesis.</title>
        <authorList>
            <person name="Xiong X."/>
            <person name="Gou J."/>
            <person name="Liao Q."/>
            <person name="Li Y."/>
            <person name="Zhou Q."/>
            <person name="Bi G."/>
            <person name="Li C."/>
            <person name="Du R."/>
            <person name="Wang X."/>
            <person name="Sun T."/>
            <person name="Guo L."/>
            <person name="Liang H."/>
            <person name="Lu P."/>
            <person name="Wu Y."/>
            <person name="Zhang Z."/>
            <person name="Ro D.K."/>
            <person name="Shang Y."/>
            <person name="Huang S."/>
            <person name="Yan J."/>
        </authorList>
    </citation>
    <scope>NUCLEOTIDE SEQUENCE [LARGE SCALE GENOMIC DNA]</scope>
    <source>
        <strain evidence="1">Ta-2019</strain>
    </source>
</reference>
<evidence type="ECO:0000313" key="1">
    <source>
        <dbReference type="EMBL" id="KAH9293174.1"/>
    </source>
</evidence>
<protein>
    <submittedName>
        <fullName evidence="1">Uncharacterized protein</fullName>
    </submittedName>
</protein>
<name>A0AA38C9J5_TAXCH</name>
<dbReference type="EMBL" id="JAHRHJ020001534">
    <property type="protein sequence ID" value="KAH9293174.1"/>
    <property type="molecule type" value="Genomic_DNA"/>
</dbReference>
<comment type="caution">
    <text evidence="1">The sequence shown here is derived from an EMBL/GenBank/DDBJ whole genome shotgun (WGS) entry which is preliminary data.</text>
</comment>
<feature type="non-terminal residue" evidence="1">
    <location>
        <position position="1"/>
    </location>
</feature>
<keyword evidence="2" id="KW-1185">Reference proteome</keyword>
<feature type="non-terminal residue" evidence="1">
    <location>
        <position position="71"/>
    </location>
</feature>
<accession>A0AA38C9J5</accession>
<sequence length="71" mass="7380">MWIAGINDSLNDGEISESVVEATTTVGIARLDVGEVVAVLVDGLVGEAEIRIVADALTGTSTSLGWYSMLQ</sequence>
<evidence type="ECO:0000313" key="2">
    <source>
        <dbReference type="Proteomes" id="UP000824469"/>
    </source>
</evidence>
<proteinExistence type="predicted"/>
<dbReference type="AlphaFoldDB" id="A0AA38C9J5"/>
<organism evidence="1 2">
    <name type="scientific">Taxus chinensis</name>
    <name type="common">Chinese yew</name>
    <name type="synonym">Taxus wallichiana var. chinensis</name>
    <dbReference type="NCBI Taxonomy" id="29808"/>
    <lineage>
        <taxon>Eukaryota</taxon>
        <taxon>Viridiplantae</taxon>
        <taxon>Streptophyta</taxon>
        <taxon>Embryophyta</taxon>
        <taxon>Tracheophyta</taxon>
        <taxon>Spermatophyta</taxon>
        <taxon>Pinopsida</taxon>
        <taxon>Pinidae</taxon>
        <taxon>Conifers II</taxon>
        <taxon>Cupressales</taxon>
        <taxon>Taxaceae</taxon>
        <taxon>Taxus</taxon>
    </lineage>
</organism>
<dbReference type="Proteomes" id="UP000824469">
    <property type="component" value="Unassembled WGS sequence"/>
</dbReference>
<gene>
    <name evidence="1" type="ORF">KI387_041621</name>
</gene>